<accession>A0AAN9FRV5</accession>
<dbReference type="EMBL" id="JAYWIO010000003">
    <property type="protein sequence ID" value="KAK7276843.1"/>
    <property type="molecule type" value="Genomic_DNA"/>
</dbReference>
<keyword evidence="2" id="KW-1185">Reference proteome</keyword>
<dbReference type="AlphaFoldDB" id="A0AAN9FRV5"/>
<comment type="caution">
    <text evidence="1">The sequence shown here is derived from an EMBL/GenBank/DDBJ whole genome shotgun (WGS) entry which is preliminary data.</text>
</comment>
<organism evidence="1 2">
    <name type="scientific">Crotalaria pallida</name>
    <name type="common">Smooth rattlebox</name>
    <name type="synonym">Crotalaria striata</name>
    <dbReference type="NCBI Taxonomy" id="3830"/>
    <lineage>
        <taxon>Eukaryota</taxon>
        <taxon>Viridiplantae</taxon>
        <taxon>Streptophyta</taxon>
        <taxon>Embryophyta</taxon>
        <taxon>Tracheophyta</taxon>
        <taxon>Spermatophyta</taxon>
        <taxon>Magnoliopsida</taxon>
        <taxon>eudicotyledons</taxon>
        <taxon>Gunneridae</taxon>
        <taxon>Pentapetalae</taxon>
        <taxon>rosids</taxon>
        <taxon>fabids</taxon>
        <taxon>Fabales</taxon>
        <taxon>Fabaceae</taxon>
        <taxon>Papilionoideae</taxon>
        <taxon>50 kb inversion clade</taxon>
        <taxon>genistoids sensu lato</taxon>
        <taxon>core genistoids</taxon>
        <taxon>Crotalarieae</taxon>
        <taxon>Crotalaria</taxon>
    </lineage>
</organism>
<gene>
    <name evidence="1" type="ORF">RIF29_17989</name>
</gene>
<name>A0AAN9FRV5_CROPI</name>
<reference evidence="1 2" key="1">
    <citation type="submission" date="2024-01" db="EMBL/GenBank/DDBJ databases">
        <title>The genomes of 5 underutilized Papilionoideae crops provide insights into root nodulation and disease resistanc.</title>
        <authorList>
            <person name="Yuan L."/>
        </authorList>
    </citation>
    <scope>NUCLEOTIDE SEQUENCE [LARGE SCALE GENOMIC DNA]</scope>
    <source>
        <strain evidence="1">ZHUSHIDOU_FW_LH</strain>
        <tissue evidence="1">Leaf</tissue>
    </source>
</reference>
<evidence type="ECO:0000313" key="1">
    <source>
        <dbReference type="EMBL" id="KAK7276843.1"/>
    </source>
</evidence>
<evidence type="ECO:0000313" key="2">
    <source>
        <dbReference type="Proteomes" id="UP001372338"/>
    </source>
</evidence>
<protein>
    <submittedName>
        <fullName evidence="1">Uncharacterized protein</fullName>
    </submittedName>
</protein>
<sequence length="80" mass="9189">MICSYCILRIIQVQSSLVIPVYVIRYELQSTKSDHLASIRSNIACDRSTVAKLFTTDHKFSSRRIKGHYWGGKNITPRCI</sequence>
<dbReference type="Proteomes" id="UP001372338">
    <property type="component" value="Unassembled WGS sequence"/>
</dbReference>
<proteinExistence type="predicted"/>